<protein>
    <recommendedName>
        <fullName evidence="3">UspA domain-containing protein</fullName>
    </recommendedName>
</protein>
<dbReference type="RefSeq" id="WP_108686373.1">
    <property type="nucleotide sequence ID" value="NZ_QCYK01000001.1"/>
</dbReference>
<dbReference type="Proteomes" id="UP000244450">
    <property type="component" value="Unassembled WGS sequence"/>
</dbReference>
<dbReference type="SUPFAM" id="SSF52402">
    <property type="entry name" value="Adenine nucleotide alpha hydrolases-like"/>
    <property type="match status" value="1"/>
</dbReference>
<accession>A0A2T7BPY4</accession>
<dbReference type="Gene3D" id="3.40.50.12370">
    <property type="match status" value="1"/>
</dbReference>
<gene>
    <name evidence="1" type="ORF">DCC81_09930</name>
</gene>
<evidence type="ECO:0000313" key="2">
    <source>
        <dbReference type="Proteomes" id="UP000244450"/>
    </source>
</evidence>
<dbReference type="OrthoDB" id="662548at2"/>
<comment type="caution">
    <text evidence="1">The sequence shown here is derived from an EMBL/GenBank/DDBJ whole genome shotgun (WGS) entry which is preliminary data.</text>
</comment>
<reference evidence="1 2" key="1">
    <citation type="submission" date="2018-04" db="EMBL/GenBank/DDBJ databases">
        <title>Chitinophaga fuyangensis sp. nov., isolated from soil in a chemical factory.</title>
        <authorList>
            <person name="Chen K."/>
        </authorList>
    </citation>
    <scope>NUCLEOTIDE SEQUENCE [LARGE SCALE GENOMIC DNA]</scope>
    <source>
        <strain evidence="1 2">LY-1</strain>
    </source>
</reference>
<sequence>MKIITAVIDALQFNETQLNNFYQLAKTVDGEVTIALLEHTVAEMYPLAAANPEVFANTFEALDLPSKAELEQRVQQGLKKLKDLCLINHIKMELHEETGLPVASLLKETRFSDLLLINRDASFSTLLRATEPSLLPDVLAGAECPVVVLPEVLSPVREVIFTFNGSYSSMYAIREFTQLMSCYHSLPVTVLYVKEKQQPLPFEKQLKEYLDHYYGQVSFVVMEGEPATVLSGYAAQHPQAIVTLGAYGRSNTSRFFHHSDANRLAYQSGLPLFITHA</sequence>
<dbReference type="AlphaFoldDB" id="A0A2T7BPY4"/>
<evidence type="ECO:0000313" key="1">
    <source>
        <dbReference type="EMBL" id="PUZ29735.1"/>
    </source>
</evidence>
<dbReference type="EMBL" id="QCYK01000001">
    <property type="protein sequence ID" value="PUZ29735.1"/>
    <property type="molecule type" value="Genomic_DNA"/>
</dbReference>
<proteinExistence type="predicted"/>
<name>A0A2T7BPY4_9BACT</name>
<keyword evidence="2" id="KW-1185">Reference proteome</keyword>
<evidence type="ECO:0008006" key="3">
    <source>
        <dbReference type="Google" id="ProtNLM"/>
    </source>
</evidence>
<organism evidence="1 2">
    <name type="scientific">Chitinophaga parva</name>
    <dbReference type="NCBI Taxonomy" id="2169414"/>
    <lineage>
        <taxon>Bacteria</taxon>
        <taxon>Pseudomonadati</taxon>
        <taxon>Bacteroidota</taxon>
        <taxon>Chitinophagia</taxon>
        <taxon>Chitinophagales</taxon>
        <taxon>Chitinophagaceae</taxon>
        <taxon>Chitinophaga</taxon>
    </lineage>
</organism>